<keyword evidence="8 10" id="KW-0472">Membrane</keyword>
<evidence type="ECO:0000256" key="6">
    <source>
        <dbReference type="ARBA" id="ARBA00023004"/>
    </source>
</evidence>
<dbReference type="Pfam" id="PF01265">
    <property type="entry name" value="Cyto_heme_lyase"/>
    <property type="match status" value="1"/>
</dbReference>
<dbReference type="PANTHER" id="PTHR12743:SF0">
    <property type="entry name" value="HOLOCYTOCHROME C-TYPE SYNTHASE"/>
    <property type="match status" value="1"/>
</dbReference>
<comment type="catalytic activity">
    <reaction evidence="10">
        <text>holo-[cytochrome c] = apo-[cytochrome c] + heme b</text>
        <dbReference type="Rhea" id="RHEA:22648"/>
        <dbReference type="Rhea" id="RHEA-COMP:10725"/>
        <dbReference type="Rhea" id="RHEA-COMP:10726"/>
        <dbReference type="ChEBI" id="CHEBI:29950"/>
        <dbReference type="ChEBI" id="CHEBI:60344"/>
        <dbReference type="ChEBI" id="CHEBI:83739"/>
        <dbReference type="EC" id="4.4.1.17"/>
    </reaction>
</comment>
<protein>
    <recommendedName>
        <fullName evidence="10">Holocytochrome c-type synthase</fullName>
        <ecNumber evidence="10">4.4.1.17</ecNumber>
    </recommendedName>
</protein>
<accession>A0A1Y5I733</accession>
<dbReference type="AlphaFoldDB" id="A0A1Y5I733"/>
<keyword evidence="4 10" id="KW-0479">Metal-binding</keyword>
<evidence type="ECO:0000256" key="11">
    <source>
        <dbReference type="SAM" id="MobiDB-lite"/>
    </source>
</evidence>
<sequence>MASETTARTFARLARDGSAVDGAKGSTDETPRDGDATRDGGGATNAGWFSWIGTTTRTRALGTSRARSSIPMSPRTAVPEHQARREGETWTYPSEKMFHDAMARKGWKPDPRDMARVVAIHNAVNERAWAHLLKFRGRPRDFSPKARLLNFLGYALPFDRHDWVVDRCGEEVRYVIDFYNAVPYGGAAPVAMHLDVRPALDSPSAAWDRLVVQFGWILSGEWARGNAP</sequence>
<gene>
    <name evidence="12" type="ORF">BE221DRAFT_169938</name>
</gene>
<keyword evidence="5 10" id="KW-0999">Mitochondrion inner membrane</keyword>
<dbReference type="EC" id="4.4.1.17" evidence="10"/>
<dbReference type="GO" id="GO:0046872">
    <property type="term" value="F:metal ion binding"/>
    <property type="evidence" value="ECO:0007669"/>
    <property type="project" value="UniProtKB-KW"/>
</dbReference>
<evidence type="ECO:0000313" key="12">
    <source>
        <dbReference type="EMBL" id="OUS45369.1"/>
    </source>
</evidence>
<evidence type="ECO:0000256" key="10">
    <source>
        <dbReference type="RuleBase" id="RU363130"/>
    </source>
</evidence>
<evidence type="ECO:0000256" key="2">
    <source>
        <dbReference type="ARBA" id="ARBA00007255"/>
    </source>
</evidence>
<dbReference type="InterPro" id="IPR000511">
    <property type="entry name" value="Holocyt_c/c1_synthase"/>
</dbReference>
<evidence type="ECO:0000256" key="7">
    <source>
        <dbReference type="ARBA" id="ARBA00023128"/>
    </source>
</evidence>
<dbReference type="EMBL" id="KZ155790">
    <property type="protein sequence ID" value="OUS45369.1"/>
    <property type="molecule type" value="Genomic_DNA"/>
</dbReference>
<keyword evidence="9 10" id="KW-0456">Lyase</keyword>
<evidence type="ECO:0000256" key="1">
    <source>
        <dbReference type="ARBA" id="ARBA00004273"/>
    </source>
</evidence>
<dbReference type="PROSITE" id="PS00822">
    <property type="entry name" value="CYTO_HEME_LYASE_2"/>
    <property type="match status" value="1"/>
</dbReference>
<dbReference type="GO" id="GO:0005743">
    <property type="term" value="C:mitochondrial inner membrane"/>
    <property type="evidence" value="ECO:0007669"/>
    <property type="project" value="UniProtKB-SubCell"/>
</dbReference>
<comment type="subcellular location">
    <subcellularLocation>
        <location evidence="1 10">Mitochondrion inner membrane</location>
    </subcellularLocation>
</comment>
<feature type="region of interest" description="Disordered" evidence="11">
    <location>
        <begin position="60"/>
        <end position="88"/>
    </location>
</feature>
<evidence type="ECO:0000256" key="3">
    <source>
        <dbReference type="ARBA" id="ARBA00022617"/>
    </source>
</evidence>
<dbReference type="PANTHER" id="PTHR12743">
    <property type="entry name" value="CYTOCHROME C1 HEME LYASE"/>
    <property type="match status" value="1"/>
</dbReference>
<proteinExistence type="inferred from homology"/>
<comment type="similarity">
    <text evidence="2 10">Belongs to the cytochrome c-type heme lyase family.</text>
</comment>
<keyword evidence="7 10" id="KW-0496">Mitochondrion</keyword>
<dbReference type="eggNOG" id="KOG3996">
    <property type="taxonomic scope" value="Eukaryota"/>
</dbReference>
<comment type="function">
    <text evidence="10">Lyase that catalyzes the covalent linking of the heme group to the cytochrome C apoprotein to produce the mature functional cytochrome.</text>
</comment>
<evidence type="ECO:0000256" key="9">
    <source>
        <dbReference type="ARBA" id="ARBA00023239"/>
    </source>
</evidence>
<dbReference type="Proteomes" id="UP000195557">
    <property type="component" value="Unassembled WGS sequence"/>
</dbReference>
<keyword evidence="6 10" id="KW-0408">Iron</keyword>
<evidence type="ECO:0000256" key="8">
    <source>
        <dbReference type="ARBA" id="ARBA00023136"/>
    </source>
</evidence>
<feature type="region of interest" description="Disordered" evidence="11">
    <location>
        <begin position="1"/>
        <end position="48"/>
    </location>
</feature>
<evidence type="ECO:0000256" key="5">
    <source>
        <dbReference type="ARBA" id="ARBA00022792"/>
    </source>
</evidence>
<name>A0A1Y5I733_OSTTA</name>
<reference evidence="12" key="1">
    <citation type="submission" date="2017-04" db="EMBL/GenBank/DDBJ databases">
        <title>Population genomics of picophytoplankton unveils novel chromosome hypervariability.</title>
        <authorList>
            <consortium name="DOE Joint Genome Institute"/>
            <person name="Blanc-Mathieu R."/>
            <person name="Krasovec M."/>
            <person name="Hebrard M."/>
            <person name="Yau S."/>
            <person name="Desgranges E."/>
            <person name="Martin J."/>
            <person name="Schackwitz W."/>
            <person name="Kuo A."/>
            <person name="Salin G."/>
            <person name="Donnadieu C."/>
            <person name="Desdevises Y."/>
            <person name="Sanchez-Ferandin S."/>
            <person name="Moreau H."/>
            <person name="Rivals E."/>
            <person name="Grigoriev I.V."/>
            <person name="Grimsley N."/>
            <person name="Eyre-Walker A."/>
            <person name="Piganeau G."/>
        </authorList>
    </citation>
    <scope>NUCLEOTIDE SEQUENCE [LARGE SCALE GENOMIC DNA]</scope>
    <source>
        <strain evidence="12">RCC 1115</strain>
    </source>
</reference>
<organism evidence="12">
    <name type="scientific">Ostreococcus tauri</name>
    <name type="common">Marine green alga</name>
    <dbReference type="NCBI Taxonomy" id="70448"/>
    <lineage>
        <taxon>Eukaryota</taxon>
        <taxon>Viridiplantae</taxon>
        <taxon>Chlorophyta</taxon>
        <taxon>Mamiellophyceae</taxon>
        <taxon>Mamiellales</taxon>
        <taxon>Bathycoccaceae</taxon>
        <taxon>Ostreococcus</taxon>
    </lineage>
</organism>
<dbReference type="GO" id="GO:0004408">
    <property type="term" value="F:holocytochrome-c synthase activity"/>
    <property type="evidence" value="ECO:0007669"/>
    <property type="project" value="UniProtKB-EC"/>
</dbReference>
<keyword evidence="3 10" id="KW-0349">Heme</keyword>
<feature type="compositionally biased region" description="Basic and acidic residues" evidence="11">
    <location>
        <begin position="26"/>
        <end position="38"/>
    </location>
</feature>
<evidence type="ECO:0000256" key="4">
    <source>
        <dbReference type="ARBA" id="ARBA00022723"/>
    </source>
</evidence>